<keyword evidence="3" id="KW-1185">Reference proteome</keyword>
<sequence length="188" mass="20507">MKLHAVVVFSLLPLAVPAVPAAAASKCPVGVWQLTKYEKKAVSKVYDTALKSRGMSGTKVKIAANGAFTYDFKKSAKLVTAGRTNNVPIAETALYRRVLKHKASWKGGKVLVKRSTATGTARVKTVQKKPQRSSRVEKVAPLVRVEQDTIVPVGRVAYTCTPGALHLKRTIKLDSRGGLEVTHWWFGR</sequence>
<name>A0ABP6GQL0_9ACTN</name>
<protein>
    <submittedName>
        <fullName evidence="2">Uncharacterized protein</fullName>
    </submittedName>
</protein>
<evidence type="ECO:0000256" key="1">
    <source>
        <dbReference type="SAM" id="SignalP"/>
    </source>
</evidence>
<organism evidence="2 3">
    <name type="scientific">Actinocorallia aurantiaca</name>
    <dbReference type="NCBI Taxonomy" id="46204"/>
    <lineage>
        <taxon>Bacteria</taxon>
        <taxon>Bacillati</taxon>
        <taxon>Actinomycetota</taxon>
        <taxon>Actinomycetes</taxon>
        <taxon>Streptosporangiales</taxon>
        <taxon>Thermomonosporaceae</taxon>
        <taxon>Actinocorallia</taxon>
    </lineage>
</organism>
<reference evidence="3" key="1">
    <citation type="journal article" date="2019" name="Int. J. Syst. Evol. Microbiol.">
        <title>The Global Catalogue of Microorganisms (GCM) 10K type strain sequencing project: providing services to taxonomists for standard genome sequencing and annotation.</title>
        <authorList>
            <consortium name="The Broad Institute Genomics Platform"/>
            <consortium name="The Broad Institute Genome Sequencing Center for Infectious Disease"/>
            <person name="Wu L."/>
            <person name="Ma J."/>
        </authorList>
    </citation>
    <scope>NUCLEOTIDE SEQUENCE [LARGE SCALE GENOMIC DNA]</scope>
    <source>
        <strain evidence="3">JCM 8201</strain>
    </source>
</reference>
<gene>
    <name evidence="2" type="ORF">GCM10010439_39160</name>
</gene>
<evidence type="ECO:0000313" key="3">
    <source>
        <dbReference type="Proteomes" id="UP001501842"/>
    </source>
</evidence>
<feature type="chain" id="PRO_5045156293" evidence="1">
    <location>
        <begin position="24"/>
        <end position="188"/>
    </location>
</feature>
<evidence type="ECO:0000313" key="2">
    <source>
        <dbReference type="EMBL" id="GAA2729210.1"/>
    </source>
</evidence>
<proteinExistence type="predicted"/>
<keyword evidence="1" id="KW-0732">Signal</keyword>
<dbReference type="Proteomes" id="UP001501842">
    <property type="component" value="Unassembled WGS sequence"/>
</dbReference>
<dbReference type="RefSeq" id="WP_344451961.1">
    <property type="nucleotide sequence ID" value="NZ_BAAATZ010000015.1"/>
</dbReference>
<feature type="signal peptide" evidence="1">
    <location>
        <begin position="1"/>
        <end position="23"/>
    </location>
</feature>
<dbReference type="EMBL" id="BAAATZ010000015">
    <property type="protein sequence ID" value="GAA2729210.1"/>
    <property type="molecule type" value="Genomic_DNA"/>
</dbReference>
<comment type="caution">
    <text evidence="2">The sequence shown here is derived from an EMBL/GenBank/DDBJ whole genome shotgun (WGS) entry which is preliminary data.</text>
</comment>
<accession>A0ABP6GQL0</accession>